<gene>
    <name evidence="1" type="ORF">KLA_05071</name>
</gene>
<accession>A0ABN0RRC0</accession>
<comment type="caution">
    <text evidence="1">The sequence shown here is derived from an EMBL/GenBank/DDBJ whole genome shotgun (WGS) entry which is preliminary data.</text>
</comment>
<dbReference type="Proteomes" id="UP000019275">
    <property type="component" value="Unassembled WGS sequence"/>
</dbReference>
<name>A0ABN0RRC0_9FLAO</name>
<dbReference type="Pfam" id="PF19630">
    <property type="entry name" value="DUF6134"/>
    <property type="match status" value="1"/>
</dbReference>
<keyword evidence="2" id="KW-1185">Reference proteome</keyword>
<dbReference type="InterPro" id="IPR045767">
    <property type="entry name" value="DUF6134"/>
</dbReference>
<sequence>MIKNILLLVFLGGLIAKNNTVNTVLHFDILHKNKVVGNLQATKTIEDGLTTYHSFTHIQAKILTTINVKYTYNVVFNHKELNKADVSIMLNNKVYAETSTERSNKEYKITKNKKVSTFKEPITFTTVQLYFTEPLHITACYSEQDAAMNTLVYLGNHKYKKVNAKGNENIYTYKNGVLYEASIDGGLINFTMKIKD</sequence>
<dbReference type="EMBL" id="ARZX01000004">
    <property type="protein sequence ID" value="EWH14365.1"/>
    <property type="molecule type" value="Genomic_DNA"/>
</dbReference>
<proteinExistence type="predicted"/>
<protein>
    <submittedName>
        <fullName evidence="1">Uncharacterized protein</fullName>
    </submittedName>
</protein>
<evidence type="ECO:0000313" key="1">
    <source>
        <dbReference type="EMBL" id="EWH14365.1"/>
    </source>
</evidence>
<organism evidence="1 2">
    <name type="scientific">Cellulophaga geojensis KL-A</name>
    <dbReference type="NCBI Taxonomy" id="1328323"/>
    <lineage>
        <taxon>Bacteria</taxon>
        <taxon>Pseudomonadati</taxon>
        <taxon>Bacteroidota</taxon>
        <taxon>Flavobacteriia</taxon>
        <taxon>Flavobacteriales</taxon>
        <taxon>Flavobacteriaceae</taxon>
        <taxon>Cellulophaga</taxon>
    </lineage>
</organism>
<evidence type="ECO:0000313" key="2">
    <source>
        <dbReference type="Proteomes" id="UP000019275"/>
    </source>
</evidence>
<dbReference type="RefSeq" id="WP_034644491.1">
    <property type="nucleotide sequence ID" value="NZ_ARZX01000004.1"/>
</dbReference>
<reference evidence="1 2" key="1">
    <citation type="journal article" date="2014" name="Genome Announc.">
        <title>Draft Genome Sequence of the Carrageenan-Degrading Bacterium Cellulophaga sp. Strain KL-A, Isolated from Decaying Marine Algae.</title>
        <authorList>
            <person name="Shan D."/>
            <person name="Ying J."/>
            <person name="Li X."/>
            <person name="Gao Z."/>
            <person name="Wei G."/>
            <person name="Shao Z."/>
        </authorList>
    </citation>
    <scope>NUCLEOTIDE SEQUENCE [LARGE SCALE GENOMIC DNA]</scope>
    <source>
        <strain evidence="1 2">KL-A</strain>
    </source>
</reference>